<dbReference type="InterPro" id="IPR019775">
    <property type="entry name" value="WD40_repeat_CS"/>
</dbReference>
<dbReference type="PROSITE" id="PS50294">
    <property type="entry name" value="WD_REPEATS_REGION"/>
    <property type="match status" value="3"/>
</dbReference>
<sequence length="1210" mass="134766">MDGLSVAASVIAVIQVAGSIVKLCGGYIQDVKDARDDIIALRQSIKGLVSVLERLGGAIIADVAGTTNLIDQNMDLKKLPVAHGAEFDSYMDQHEDECLEGTRTDLQQQIATWAASPQGNCIFWLNGMAGTGKSTISRTVARSFKQNKQLGASFFFKRGEGDRGNATKLFTTLTQQIMNILPELTPAIRKSVQDDPVIATRGLKQQFNKLLLEPLLGLTSSSKVRILVVVIDALDECESENDIRAILQLIPQLREPKAVQIRVFLTSRPELPIRLGFSKMANQDYKNLILHELPEDVTAHDILLFLKHRLAQIGEERSLPVDWPGDVKTQQLLRISVPLFIFAATMCRILNDLQWDPIDSLEEILACRGESASLDGTYLPVFSRLLLNQNEKQKKQLIHEFQDVIGTIVILESPLSVISLSALLGISTRVIRLRLSSLNSVLSIPQNEIMPVRLFHLSFRDFLLDPQTCEKTPFAIDGKASHLKLAIDTSTINHYLPPEVQYSCRFWAYHFTQGDDPKTLHNIFAFLQTHFLHWMEAMGILGLATEVVGIIDLLHSWVDSHESRELSEYLQDARRFALRNTVIANESPLQIYCSGLVFAPKNSIIRKAFSKYLPTWISKVPDVEANWSADIQSFDDFSGRILPISFSPDSRTLAYGTLDGSIKLWDVMTGALKQSLEGHPNDTEEVSLVSFSPDGQFLASAAIYDRTIKLWDLAAGTLQRTLSHPRCSPCCPIFSPDGRFLISPASDPDHPTIFLWDLMKDCFEEETANSLGDVECVSFSPDSQLLALGSADGSVKLWDIASGNLQQSLEVSTKRITSLSFSHNSRFLGTLCEEYRFRIWNIATGAEKILPDPIFAGIFSPTEEILVTVSDDSLSSWDPDKGLRIKKFWGKYCNYDQAFSPDGKFLALARDQSQVMILEMPTGIAHAPFGAHADSVLSLAFSPNGQFLASASEDKTVKIWHVGAGIPTPEEYSEGHSSRGLNSADEPRETRVVTFSPCGRILASLSADTIQLWDVDTMTGSLRLKHTLDGHSDYPWSTLSFSPNGQLLATSSIDKTLKIWNTTTGSLETTFECRPKKVFIWGFSPNGRFIAVYLIGKNRRDLSLLDIATGEQKQTWRSVGYTRRSTFSRDGSYLNTDFGDLDIQAEYLNLSNSPGEGVEISILKSHWVTFNRRRKLWLPPEYRPSCFAIHGNVLVLGYGSGRVLFIHFCP</sequence>
<feature type="repeat" description="WD" evidence="3">
    <location>
        <begin position="1038"/>
        <end position="1070"/>
    </location>
</feature>
<dbReference type="InterPro" id="IPR056884">
    <property type="entry name" value="NPHP3-like_N"/>
</dbReference>
<dbReference type="PROSITE" id="PS00678">
    <property type="entry name" value="WD_REPEATS_1"/>
    <property type="match status" value="3"/>
</dbReference>
<proteinExistence type="predicted"/>
<comment type="caution">
    <text evidence="5">The sequence shown here is derived from an EMBL/GenBank/DDBJ whole genome shotgun (WGS) entry which is preliminary data.</text>
</comment>
<keyword evidence="6" id="KW-1185">Reference proteome</keyword>
<dbReference type="Proteomes" id="UP001213681">
    <property type="component" value="Unassembled WGS sequence"/>
</dbReference>
<dbReference type="EMBL" id="JAPVEA010000008">
    <property type="protein sequence ID" value="KAJ5439194.1"/>
    <property type="molecule type" value="Genomic_DNA"/>
</dbReference>
<dbReference type="Pfam" id="PF24883">
    <property type="entry name" value="NPHP3_N"/>
    <property type="match status" value="1"/>
</dbReference>
<dbReference type="PRINTS" id="PR00320">
    <property type="entry name" value="GPROTEINBRPT"/>
</dbReference>
<name>A0AAD6C148_9EURO</name>
<dbReference type="SMART" id="SM00320">
    <property type="entry name" value="WD40"/>
    <property type="match status" value="9"/>
</dbReference>
<dbReference type="InterPro" id="IPR001680">
    <property type="entry name" value="WD40_rpt"/>
</dbReference>
<dbReference type="Gene3D" id="2.130.10.10">
    <property type="entry name" value="YVTN repeat-like/Quinoprotein amine dehydrogenase"/>
    <property type="match status" value="3"/>
</dbReference>
<accession>A0AAD6C148</accession>
<keyword evidence="2" id="KW-0677">Repeat</keyword>
<dbReference type="InterPro" id="IPR027417">
    <property type="entry name" value="P-loop_NTPase"/>
</dbReference>
<dbReference type="GeneID" id="81603817"/>
<dbReference type="SUPFAM" id="SSF63829">
    <property type="entry name" value="Calcium-dependent phosphotriesterase"/>
    <property type="match status" value="1"/>
</dbReference>
<gene>
    <name evidence="5" type="ORF">N7458_010192</name>
</gene>
<dbReference type="SUPFAM" id="SSF50998">
    <property type="entry name" value="Quinoprotein alcohol dehydrogenase-like"/>
    <property type="match status" value="1"/>
</dbReference>
<dbReference type="InterPro" id="IPR015943">
    <property type="entry name" value="WD40/YVTN_repeat-like_dom_sf"/>
</dbReference>
<dbReference type="Gene3D" id="3.40.50.300">
    <property type="entry name" value="P-loop containing nucleotide triphosphate hydrolases"/>
    <property type="match status" value="1"/>
</dbReference>
<dbReference type="PANTHER" id="PTHR19848">
    <property type="entry name" value="WD40 REPEAT PROTEIN"/>
    <property type="match status" value="1"/>
</dbReference>
<dbReference type="Pfam" id="PF00400">
    <property type="entry name" value="WD40"/>
    <property type="match status" value="5"/>
</dbReference>
<dbReference type="CDD" id="cd00200">
    <property type="entry name" value="WD40"/>
    <property type="match status" value="1"/>
</dbReference>
<dbReference type="PANTHER" id="PTHR19848:SF8">
    <property type="entry name" value="F-BOX AND WD REPEAT DOMAIN CONTAINING 7"/>
    <property type="match status" value="1"/>
</dbReference>
<feature type="repeat" description="WD" evidence="3">
    <location>
        <begin position="929"/>
        <end position="962"/>
    </location>
</feature>
<evidence type="ECO:0000256" key="3">
    <source>
        <dbReference type="PROSITE-ProRule" id="PRU00221"/>
    </source>
</evidence>
<evidence type="ECO:0000313" key="5">
    <source>
        <dbReference type="EMBL" id="KAJ5439194.1"/>
    </source>
</evidence>
<feature type="repeat" description="WD" evidence="3">
    <location>
        <begin position="679"/>
        <end position="721"/>
    </location>
</feature>
<organism evidence="5 6">
    <name type="scientific">Penicillium daleae</name>
    <dbReference type="NCBI Taxonomy" id="63821"/>
    <lineage>
        <taxon>Eukaryota</taxon>
        <taxon>Fungi</taxon>
        <taxon>Dikarya</taxon>
        <taxon>Ascomycota</taxon>
        <taxon>Pezizomycotina</taxon>
        <taxon>Eurotiomycetes</taxon>
        <taxon>Eurotiomycetidae</taxon>
        <taxon>Eurotiales</taxon>
        <taxon>Aspergillaceae</taxon>
        <taxon>Penicillium</taxon>
    </lineage>
</organism>
<dbReference type="RefSeq" id="XP_056762423.1">
    <property type="nucleotide sequence ID" value="XM_056913574.1"/>
</dbReference>
<feature type="repeat" description="WD" evidence="3">
    <location>
        <begin position="767"/>
        <end position="808"/>
    </location>
</feature>
<dbReference type="InterPro" id="IPR011047">
    <property type="entry name" value="Quinoprotein_ADH-like_sf"/>
</dbReference>
<reference evidence="5" key="2">
    <citation type="journal article" date="2023" name="IMA Fungus">
        <title>Comparative genomic study of the Penicillium genus elucidates a diverse pangenome and 15 lateral gene transfer events.</title>
        <authorList>
            <person name="Petersen C."/>
            <person name="Sorensen T."/>
            <person name="Nielsen M.R."/>
            <person name="Sondergaard T.E."/>
            <person name="Sorensen J.L."/>
            <person name="Fitzpatrick D.A."/>
            <person name="Frisvad J.C."/>
            <person name="Nielsen K.L."/>
        </authorList>
    </citation>
    <scope>NUCLEOTIDE SEQUENCE</scope>
    <source>
        <strain evidence="5">IBT 16125</strain>
    </source>
</reference>
<evidence type="ECO:0000256" key="1">
    <source>
        <dbReference type="ARBA" id="ARBA00022574"/>
    </source>
</evidence>
<dbReference type="SUPFAM" id="SSF50960">
    <property type="entry name" value="TolB, C-terminal domain"/>
    <property type="match status" value="1"/>
</dbReference>
<dbReference type="InterPro" id="IPR020472">
    <property type="entry name" value="WD40_PAC1"/>
</dbReference>
<protein>
    <submittedName>
        <fullName evidence="5">NACHT and WD40 domain protein</fullName>
    </submittedName>
</protein>
<feature type="domain" description="Nephrocystin 3-like N-terminal" evidence="4">
    <location>
        <begin position="108"/>
        <end position="268"/>
    </location>
</feature>
<dbReference type="AlphaFoldDB" id="A0AAD6C148"/>
<dbReference type="PROSITE" id="PS50082">
    <property type="entry name" value="WD_REPEATS_2"/>
    <property type="match status" value="5"/>
</dbReference>
<reference evidence="5" key="1">
    <citation type="submission" date="2022-12" db="EMBL/GenBank/DDBJ databases">
        <authorList>
            <person name="Petersen C."/>
        </authorList>
    </citation>
    <scope>NUCLEOTIDE SEQUENCE</scope>
    <source>
        <strain evidence="5">IBT 16125</strain>
    </source>
</reference>
<dbReference type="SUPFAM" id="SSF52540">
    <property type="entry name" value="P-loop containing nucleoside triphosphate hydrolases"/>
    <property type="match status" value="1"/>
</dbReference>
<keyword evidence="1 3" id="KW-0853">WD repeat</keyword>
<evidence type="ECO:0000259" key="4">
    <source>
        <dbReference type="Pfam" id="PF24883"/>
    </source>
</evidence>
<feature type="repeat" description="WD" evidence="3">
    <location>
        <begin position="634"/>
        <end position="675"/>
    </location>
</feature>
<evidence type="ECO:0000256" key="2">
    <source>
        <dbReference type="ARBA" id="ARBA00022737"/>
    </source>
</evidence>
<evidence type="ECO:0000313" key="6">
    <source>
        <dbReference type="Proteomes" id="UP001213681"/>
    </source>
</evidence>